<proteinExistence type="predicted"/>
<reference evidence="7" key="1">
    <citation type="submission" date="2025-08" db="UniProtKB">
        <authorList>
            <consortium name="RefSeq"/>
        </authorList>
    </citation>
    <scope>IDENTIFICATION</scope>
    <source>
        <tissue evidence="7">Silk gland</tissue>
    </source>
</reference>
<feature type="repeat" description="WD" evidence="4">
    <location>
        <begin position="80"/>
        <end position="117"/>
    </location>
</feature>
<dbReference type="PANTHER" id="PTHR22889">
    <property type="entry name" value="WD REPEAT-CONTAINING PROTEIN 89"/>
    <property type="match status" value="1"/>
</dbReference>
<evidence type="ECO:0000256" key="2">
    <source>
        <dbReference type="ARBA" id="ARBA00022574"/>
    </source>
</evidence>
<dbReference type="Pfam" id="PF00400">
    <property type="entry name" value="WD40"/>
    <property type="match status" value="2"/>
</dbReference>
<dbReference type="Proteomes" id="UP000504629">
    <property type="component" value="Unplaced"/>
</dbReference>
<dbReference type="AlphaFoldDB" id="A0A6J2JSJ0"/>
<dbReference type="OrthoDB" id="25131at2759"/>
<evidence type="ECO:0000313" key="6">
    <source>
        <dbReference type="Proteomes" id="UP000504629"/>
    </source>
</evidence>
<dbReference type="Gene3D" id="2.130.10.10">
    <property type="entry name" value="YVTN repeat-like/Quinoprotein amine dehydrogenase"/>
    <property type="match status" value="2"/>
</dbReference>
<dbReference type="SUPFAM" id="SSF50978">
    <property type="entry name" value="WD40 repeat-like"/>
    <property type="match status" value="1"/>
</dbReference>
<dbReference type="InterPro" id="IPR019775">
    <property type="entry name" value="WD40_repeat_CS"/>
</dbReference>
<dbReference type="KEGG" id="bman:114243800"/>
<accession>A0A6J2JSJ0</accession>
<dbReference type="InterPro" id="IPR001680">
    <property type="entry name" value="WD40_rpt"/>
</dbReference>
<keyword evidence="2 4" id="KW-0853">WD repeat</keyword>
<evidence type="ECO:0000313" key="7">
    <source>
        <dbReference type="RefSeq" id="XP_028031219.1"/>
    </source>
</evidence>
<feature type="repeat" description="WD" evidence="4">
    <location>
        <begin position="175"/>
        <end position="217"/>
    </location>
</feature>
<dbReference type="RefSeq" id="XP_028031219.1">
    <property type="nucleotide sequence ID" value="XM_028175418.1"/>
</dbReference>
<organism evidence="6 7">
    <name type="scientific">Bombyx mandarina</name>
    <name type="common">Wild silk moth</name>
    <name type="synonym">Wild silkworm</name>
    <dbReference type="NCBI Taxonomy" id="7092"/>
    <lineage>
        <taxon>Eukaryota</taxon>
        <taxon>Metazoa</taxon>
        <taxon>Ecdysozoa</taxon>
        <taxon>Arthropoda</taxon>
        <taxon>Hexapoda</taxon>
        <taxon>Insecta</taxon>
        <taxon>Pterygota</taxon>
        <taxon>Neoptera</taxon>
        <taxon>Endopterygota</taxon>
        <taxon>Lepidoptera</taxon>
        <taxon>Glossata</taxon>
        <taxon>Ditrysia</taxon>
        <taxon>Bombycoidea</taxon>
        <taxon>Bombycidae</taxon>
        <taxon>Bombycinae</taxon>
        <taxon>Bombyx</taxon>
    </lineage>
</organism>
<keyword evidence="3" id="KW-0677">Repeat</keyword>
<sequence>MADIVDNEENDRDTVEPEELEQMFSKKYKIVTEHAVSLLHSYIHRLDGTKSLNLAISLSDNSIEIYKLSDSSLHQVCRLHGHKEATLTQVVFSPKEDNLLYSTGLDGLVKLWDIRAGGSCVLEYKDEEEEILRPYECMDVSCNGIVLCTGSQLVDDDAYLVFFDQRKPKPLGGYWNSHTDDVTQIKFHPTRMEILVSGSLDGLINVYNIVEETEEDALLYSLNVENSIDTLSWLDGEHVGCVTQSNDYQLWNAISGDIVKEYERDKVSRSIKRSKEDDCYLVDSFTSAEGRRVLLAGSHAGSGDVLRSVAVVDKKLQPCSNFKDNKQVVRSCWYSAQHDILVTSGESGILSVWGDCQSEPEAPEVRKLTDSLSKLQDGRHKPY</sequence>
<protein>
    <recommendedName>
        <fullName evidence="1">WD repeat-containing protein 89</fullName>
    </recommendedName>
</protein>
<dbReference type="InterPro" id="IPR036322">
    <property type="entry name" value="WD40_repeat_dom_sf"/>
</dbReference>
<evidence type="ECO:0000256" key="4">
    <source>
        <dbReference type="PROSITE-ProRule" id="PRU00221"/>
    </source>
</evidence>
<dbReference type="PANTHER" id="PTHR22889:SF0">
    <property type="entry name" value="WD REPEAT-CONTAINING PROTEIN 89"/>
    <property type="match status" value="1"/>
</dbReference>
<dbReference type="PROSITE" id="PS00678">
    <property type="entry name" value="WD_REPEATS_1"/>
    <property type="match status" value="1"/>
</dbReference>
<evidence type="ECO:0000256" key="1">
    <source>
        <dbReference type="ARBA" id="ARBA00021125"/>
    </source>
</evidence>
<dbReference type="GeneID" id="114243800"/>
<keyword evidence="6" id="KW-1185">Reference proteome</keyword>
<evidence type="ECO:0000256" key="3">
    <source>
        <dbReference type="ARBA" id="ARBA00022737"/>
    </source>
</evidence>
<dbReference type="SMR" id="A0A6J2JSJ0"/>
<feature type="region of interest" description="Disordered" evidence="5">
    <location>
        <begin position="364"/>
        <end position="383"/>
    </location>
</feature>
<gene>
    <name evidence="7" type="primary">LOC114243800</name>
</gene>
<dbReference type="SMART" id="SM00320">
    <property type="entry name" value="WD40"/>
    <property type="match status" value="3"/>
</dbReference>
<dbReference type="PROSITE" id="PS50082">
    <property type="entry name" value="WD_REPEATS_2"/>
    <property type="match status" value="2"/>
</dbReference>
<dbReference type="InterPro" id="IPR039328">
    <property type="entry name" value="WDR89"/>
</dbReference>
<evidence type="ECO:0000256" key="5">
    <source>
        <dbReference type="SAM" id="MobiDB-lite"/>
    </source>
</evidence>
<dbReference type="InterPro" id="IPR015943">
    <property type="entry name" value="WD40/YVTN_repeat-like_dom_sf"/>
</dbReference>
<name>A0A6J2JSJ0_BOMMA</name>